<keyword evidence="1" id="KW-1133">Transmembrane helix</keyword>
<feature type="transmembrane region" description="Helical" evidence="1">
    <location>
        <begin position="6"/>
        <end position="31"/>
    </location>
</feature>
<accession>A0A058Z7V2</accession>
<dbReference type="Pfam" id="PF09995">
    <property type="entry name" value="MPAB_Lcp_cat"/>
    <property type="match status" value="1"/>
</dbReference>
<dbReference type="AlphaFoldDB" id="A0A058Z7V2"/>
<keyword evidence="1" id="KW-0472">Membrane</keyword>
<evidence type="ECO:0000259" key="2">
    <source>
        <dbReference type="Pfam" id="PF09995"/>
    </source>
</evidence>
<proteinExistence type="predicted"/>
<feature type="domain" description="ER-bound oxygenase mpaB/mpaB'/Rubber oxygenase catalytic" evidence="2">
    <location>
        <begin position="127"/>
        <end position="292"/>
    </location>
</feature>
<evidence type="ECO:0000313" key="3">
    <source>
        <dbReference type="EMBL" id="KCV70201.1"/>
    </source>
</evidence>
<dbReference type="GeneID" id="20528384"/>
<gene>
    <name evidence="3" type="ORF">H696_03659</name>
</gene>
<dbReference type="EMBL" id="KB932205">
    <property type="protein sequence ID" value="KCV70201.1"/>
    <property type="molecule type" value="Genomic_DNA"/>
</dbReference>
<keyword evidence="1" id="KW-0812">Transmembrane</keyword>
<organism evidence="3">
    <name type="scientific">Fonticula alba</name>
    <name type="common">Slime mold</name>
    <dbReference type="NCBI Taxonomy" id="691883"/>
    <lineage>
        <taxon>Eukaryota</taxon>
        <taxon>Rotosphaerida</taxon>
        <taxon>Fonticulaceae</taxon>
        <taxon>Fonticula</taxon>
    </lineage>
</organism>
<protein>
    <recommendedName>
        <fullName evidence="2">ER-bound oxygenase mpaB/mpaB'/Rubber oxygenase catalytic domain-containing protein</fullName>
    </recommendedName>
</protein>
<dbReference type="GO" id="GO:0016491">
    <property type="term" value="F:oxidoreductase activity"/>
    <property type="evidence" value="ECO:0007669"/>
    <property type="project" value="InterPro"/>
</dbReference>
<feature type="transmembrane region" description="Helical" evidence="1">
    <location>
        <begin position="277"/>
        <end position="299"/>
    </location>
</feature>
<evidence type="ECO:0000313" key="4">
    <source>
        <dbReference type="Proteomes" id="UP000030693"/>
    </source>
</evidence>
<sequence>MNEHSIWILSVFMTIFFVWWLVNTIQVALYLKQRDNEERDAIDYYLNIDGTIRRISRVSANSESGEMSCAEYVHEIDLLMHKAKRFYGLCFGMSDYAAIEPERTWTKTLPLFAAAPPVAHRVTPSLSSLAVGGGAAALLQIANPLVSAAVSMHQGGEFDREPGRRQSISSAAPNAKALYDPTARFQNTFNYLFRTIYGTFAEAERSARRIFAIHSRAAGKLRHEDVTPELGDLYEPVRMSPAEEAAAANPPPSMHPQATTRVPYHEGQRFLATQSSALYWVAAVLQYISIIAAELWRVVPFVRV</sequence>
<dbReference type="Proteomes" id="UP000030693">
    <property type="component" value="Unassembled WGS sequence"/>
</dbReference>
<dbReference type="RefSeq" id="XP_009495807.1">
    <property type="nucleotide sequence ID" value="XM_009497532.1"/>
</dbReference>
<name>A0A058Z7V2_FONAL</name>
<keyword evidence="4" id="KW-1185">Reference proteome</keyword>
<evidence type="ECO:0000256" key="1">
    <source>
        <dbReference type="SAM" id="Phobius"/>
    </source>
</evidence>
<dbReference type="InterPro" id="IPR018713">
    <property type="entry name" value="MPAB/Lcp_cat_dom"/>
</dbReference>
<reference evidence="3" key="1">
    <citation type="submission" date="2013-04" db="EMBL/GenBank/DDBJ databases">
        <title>The Genome Sequence of Fonticula alba ATCC 38817.</title>
        <authorList>
            <consortium name="The Broad Institute Genomics Platform"/>
            <person name="Russ C."/>
            <person name="Cuomo C."/>
            <person name="Burger G."/>
            <person name="Gray M.W."/>
            <person name="Holland P.W.H."/>
            <person name="King N."/>
            <person name="Lang F.B.F."/>
            <person name="Roger A.J."/>
            <person name="Ruiz-Trillo I."/>
            <person name="Brown M."/>
            <person name="Walker B."/>
            <person name="Young S."/>
            <person name="Zeng Q."/>
            <person name="Gargeya S."/>
            <person name="Fitzgerald M."/>
            <person name="Haas B."/>
            <person name="Abouelleil A."/>
            <person name="Allen A.W."/>
            <person name="Alvarado L."/>
            <person name="Arachchi H.M."/>
            <person name="Berlin A.M."/>
            <person name="Chapman S.B."/>
            <person name="Gainer-Dewar J."/>
            <person name="Goldberg J."/>
            <person name="Griggs A."/>
            <person name="Gujja S."/>
            <person name="Hansen M."/>
            <person name="Howarth C."/>
            <person name="Imamovic A."/>
            <person name="Ireland A."/>
            <person name="Larimer J."/>
            <person name="McCowan C."/>
            <person name="Murphy C."/>
            <person name="Pearson M."/>
            <person name="Poon T.W."/>
            <person name="Priest M."/>
            <person name="Roberts A."/>
            <person name="Saif S."/>
            <person name="Shea T."/>
            <person name="Sisk P."/>
            <person name="Sykes S."/>
            <person name="Wortman J."/>
            <person name="Nusbaum C."/>
            <person name="Birren B."/>
        </authorList>
    </citation>
    <scope>NUCLEOTIDE SEQUENCE [LARGE SCALE GENOMIC DNA]</scope>
    <source>
        <strain evidence="3">ATCC 38817</strain>
    </source>
</reference>